<dbReference type="EMBL" id="JARXIC010000020">
    <property type="protein sequence ID" value="MDQ8195192.1"/>
    <property type="molecule type" value="Genomic_DNA"/>
</dbReference>
<sequence length="252" mass="27780">MPTGNIQSNQRSKPARQLVSPFLRISLLLGVCVHLAGFLVFRVISNPIPTREEQRPFVQYVSPDTLLSGAELEEQVALFDSAPLFVPGIWNAAHNLQPPSRDQGLLRFPAYEPSIDFSTALVADGLQDGLNYPVSEPIDLLALRYWDLFRDFGKEAVVPQKLQVSGAFAEVRTLAGAVLCTVPFELEQLSSQTLQPASYYLRVEASGRMLGRPTLAASSGDTSFDASAYTWLLEEGFSVRLPAGFFEVRVYP</sequence>
<comment type="caution">
    <text evidence="2">The sequence shown here is derived from an EMBL/GenBank/DDBJ whole genome shotgun (WGS) entry which is preliminary data.</text>
</comment>
<evidence type="ECO:0000313" key="2">
    <source>
        <dbReference type="EMBL" id="MDQ8195192.1"/>
    </source>
</evidence>
<keyword evidence="1" id="KW-0812">Transmembrane</keyword>
<proteinExistence type="predicted"/>
<evidence type="ECO:0000256" key="1">
    <source>
        <dbReference type="SAM" id="Phobius"/>
    </source>
</evidence>
<dbReference type="Proteomes" id="UP001243717">
    <property type="component" value="Unassembled WGS sequence"/>
</dbReference>
<organism evidence="2 3">
    <name type="scientific">Thalassobacterium sedimentorum</name>
    <dbReference type="NCBI Taxonomy" id="3041258"/>
    <lineage>
        <taxon>Bacteria</taxon>
        <taxon>Pseudomonadati</taxon>
        <taxon>Verrucomicrobiota</taxon>
        <taxon>Opitutia</taxon>
        <taxon>Puniceicoccales</taxon>
        <taxon>Coraliomargaritaceae</taxon>
        <taxon>Thalassobacterium</taxon>
    </lineage>
</organism>
<reference evidence="2 3" key="1">
    <citation type="submission" date="2023-04" db="EMBL/GenBank/DDBJ databases">
        <title>A novel bacteria isolated from coastal sediment.</title>
        <authorList>
            <person name="Liu X.-J."/>
            <person name="Du Z.-J."/>
        </authorList>
    </citation>
    <scope>NUCLEOTIDE SEQUENCE [LARGE SCALE GENOMIC DNA]</scope>
    <source>
        <strain evidence="2 3">SDUM461004</strain>
    </source>
</reference>
<accession>A0ABU1AK50</accession>
<name>A0ABU1AK50_9BACT</name>
<keyword evidence="1" id="KW-1133">Transmembrane helix</keyword>
<keyword evidence="1" id="KW-0472">Membrane</keyword>
<dbReference type="RefSeq" id="WP_308985649.1">
    <property type="nucleotide sequence ID" value="NZ_JARXIC010000020.1"/>
</dbReference>
<keyword evidence="3" id="KW-1185">Reference proteome</keyword>
<gene>
    <name evidence="2" type="ORF">QEH59_12200</name>
</gene>
<protein>
    <submittedName>
        <fullName evidence="2">Uncharacterized protein</fullName>
    </submittedName>
</protein>
<evidence type="ECO:0000313" key="3">
    <source>
        <dbReference type="Proteomes" id="UP001243717"/>
    </source>
</evidence>
<feature type="transmembrane region" description="Helical" evidence="1">
    <location>
        <begin position="21"/>
        <end position="44"/>
    </location>
</feature>